<protein>
    <submittedName>
        <fullName evidence="4">Ribosome-associated heat shock protein implicated in the recycling of the 50S subunit</fullName>
    </submittedName>
</protein>
<dbReference type="SUPFAM" id="SSF55174">
    <property type="entry name" value="Alpha-L RNA-binding motif"/>
    <property type="match status" value="1"/>
</dbReference>
<dbReference type="EMBL" id="CP004372">
    <property type="protein sequence ID" value="AHM04362.1"/>
    <property type="molecule type" value="Genomic_DNA"/>
</dbReference>
<reference evidence="4 5" key="1">
    <citation type="submission" date="2013-03" db="EMBL/GenBank/DDBJ databases">
        <authorList>
            <person name="Fiebig A."/>
            <person name="Goeker M."/>
            <person name="Klenk H.-P.P."/>
        </authorList>
    </citation>
    <scope>NUCLEOTIDE SEQUENCE [LARGE SCALE GENOMIC DNA]</scope>
    <source>
        <strain evidence="5">DSM 19469</strain>
    </source>
</reference>
<accession>W8S2D4</accession>
<name>W8S2D4_9RHOB</name>
<feature type="compositionally biased region" description="Basic and acidic residues" evidence="2">
    <location>
        <begin position="111"/>
        <end position="124"/>
    </location>
</feature>
<evidence type="ECO:0000259" key="3">
    <source>
        <dbReference type="SMART" id="SM00363"/>
    </source>
</evidence>
<keyword evidence="5" id="KW-1185">Reference proteome</keyword>
<feature type="domain" description="RNA-binding S4" evidence="3">
    <location>
        <begin position="8"/>
        <end position="73"/>
    </location>
</feature>
<dbReference type="Gene3D" id="3.10.290.10">
    <property type="entry name" value="RNA-binding S4 domain"/>
    <property type="match status" value="1"/>
</dbReference>
<dbReference type="Pfam" id="PF01479">
    <property type="entry name" value="S4"/>
    <property type="match status" value="1"/>
</dbReference>
<dbReference type="PATRIC" id="fig|1294273.3.peg.1981"/>
<feature type="compositionally biased region" description="Low complexity" evidence="2">
    <location>
        <begin position="86"/>
        <end position="98"/>
    </location>
</feature>
<dbReference type="InterPro" id="IPR002942">
    <property type="entry name" value="S4_RNA-bd"/>
</dbReference>
<dbReference type="InterPro" id="IPR036986">
    <property type="entry name" value="S4_RNA-bd_sf"/>
</dbReference>
<organism evidence="4 5">
    <name type="scientific">Roseicyclus elongatus DSM 19469</name>
    <dbReference type="NCBI Taxonomy" id="1294273"/>
    <lineage>
        <taxon>Bacteria</taxon>
        <taxon>Pseudomonadati</taxon>
        <taxon>Pseudomonadota</taxon>
        <taxon>Alphaproteobacteria</taxon>
        <taxon>Rhodobacterales</taxon>
        <taxon>Roseobacteraceae</taxon>
        <taxon>Roseicyclus</taxon>
    </lineage>
</organism>
<dbReference type="GO" id="GO:0003723">
    <property type="term" value="F:RNA binding"/>
    <property type="evidence" value="ECO:0007669"/>
    <property type="project" value="UniProtKB-KW"/>
</dbReference>
<dbReference type="PROSITE" id="PS50889">
    <property type="entry name" value="S4"/>
    <property type="match status" value="1"/>
</dbReference>
<evidence type="ECO:0000256" key="2">
    <source>
        <dbReference type="SAM" id="MobiDB-lite"/>
    </source>
</evidence>
<dbReference type="KEGG" id="red:roselon_02009"/>
<dbReference type="HOGENOM" id="CLU_101003_2_0_5"/>
<dbReference type="Proteomes" id="UP000019593">
    <property type="component" value="Chromosome"/>
</dbReference>
<dbReference type="eggNOG" id="COG1188">
    <property type="taxonomic scope" value="Bacteria"/>
</dbReference>
<evidence type="ECO:0000313" key="4">
    <source>
        <dbReference type="EMBL" id="AHM04362.1"/>
    </source>
</evidence>
<dbReference type="SMART" id="SM00363">
    <property type="entry name" value="S4"/>
    <property type="match status" value="1"/>
</dbReference>
<keyword evidence="1" id="KW-0694">RNA-binding</keyword>
<dbReference type="STRING" id="1294273.roselon_02009"/>
<proteinExistence type="predicted"/>
<dbReference type="OrthoDB" id="9797176at2"/>
<dbReference type="AlphaFoldDB" id="W8S2D4"/>
<dbReference type="RefSeq" id="WP_025312160.1">
    <property type="nucleotide sequence ID" value="NZ_CP004372.1"/>
</dbReference>
<evidence type="ECO:0000256" key="1">
    <source>
        <dbReference type="PROSITE-ProRule" id="PRU00182"/>
    </source>
</evidence>
<sequence>MTDPRPTDRLDRWLWQARFFKTRSMAARQVADAGVRINGARVSKPAASIGVDDVLTFAQGRHIRVVRILSLAKRRGPASEARMLYDDLSPPDAASPAPQRIGPRPTKKDRRSLDALRGDPPDEI</sequence>
<keyword evidence="4" id="KW-0346">Stress response</keyword>
<dbReference type="CDD" id="cd00165">
    <property type="entry name" value="S4"/>
    <property type="match status" value="1"/>
</dbReference>
<evidence type="ECO:0000313" key="5">
    <source>
        <dbReference type="Proteomes" id="UP000019593"/>
    </source>
</evidence>
<gene>
    <name evidence="4" type="ORF">roselon_02009</name>
</gene>
<feature type="region of interest" description="Disordered" evidence="2">
    <location>
        <begin position="82"/>
        <end position="124"/>
    </location>
</feature>